<evidence type="ECO:0000313" key="2">
    <source>
        <dbReference type="Proteomes" id="UP000235405"/>
    </source>
</evidence>
<dbReference type="RefSeq" id="WP_102482238.1">
    <property type="nucleotide sequence ID" value="NZ_MCSW01000156.1"/>
</dbReference>
<dbReference type="PROSITE" id="PS51257">
    <property type="entry name" value="PROKAR_LIPOPROTEIN"/>
    <property type="match status" value="1"/>
</dbReference>
<dbReference type="AlphaFoldDB" id="A0A2N7CGG7"/>
<gene>
    <name evidence="1" type="ORF">BCV19_00775</name>
</gene>
<evidence type="ECO:0000313" key="1">
    <source>
        <dbReference type="EMBL" id="PMF22900.1"/>
    </source>
</evidence>
<accession>A0A2N7CGG7</accession>
<sequence>MKKNRTTTEWISALLITGVLLVGCKDKALFEEVDLGNVEVKTRSFQIRSLLVTVDSDTLPVNSTVTFEVFAEMEALFDDSQEIAAHSQPSSVNISALSELTFESMDPEILYISEKERTGFARKEGSVTVYAHFRGVQSAPKTLKVLPALTLRREVDNPDKNSSRVAP</sequence>
<name>A0A2N7CGG7_VIBSP</name>
<proteinExistence type="predicted"/>
<organism evidence="1 2">
    <name type="scientific">Vibrio splendidus</name>
    <dbReference type="NCBI Taxonomy" id="29497"/>
    <lineage>
        <taxon>Bacteria</taxon>
        <taxon>Pseudomonadati</taxon>
        <taxon>Pseudomonadota</taxon>
        <taxon>Gammaproteobacteria</taxon>
        <taxon>Vibrionales</taxon>
        <taxon>Vibrionaceae</taxon>
        <taxon>Vibrio</taxon>
    </lineage>
</organism>
<comment type="caution">
    <text evidence="1">The sequence shown here is derived from an EMBL/GenBank/DDBJ whole genome shotgun (WGS) entry which is preliminary data.</text>
</comment>
<dbReference type="EMBL" id="MCSW01000156">
    <property type="protein sequence ID" value="PMF22900.1"/>
    <property type="molecule type" value="Genomic_DNA"/>
</dbReference>
<dbReference type="Proteomes" id="UP000235405">
    <property type="component" value="Unassembled WGS sequence"/>
</dbReference>
<reference evidence="2" key="1">
    <citation type="submission" date="2016-07" db="EMBL/GenBank/DDBJ databases">
        <title>Nontailed viruses are major unrecognized killers of bacteria in the ocean.</title>
        <authorList>
            <person name="Kauffman K."/>
            <person name="Hussain F."/>
            <person name="Yang J."/>
            <person name="Arevalo P."/>
            <person name="Brown J."/>
            <person name="Cutler M."/>
            <person name="Kelly L."/>
            <person name="Polz M.F."/>
        </authorList>
    </citation>
    <scope>NUCLEOTIDE SEQUENCE [LARGE SCALE GENOMIC DNA]</scope>
    <source>
        <strain evidence="2">10N.286.54.F3</strain>
    </source>
</reference>
<dbReference type="Gene3D" id="2.60.40.1080">
    <property type="match status" value="1"/>
</dbReference>
<protein>
    <submittedName>
        <fullName evidence="1">Uncharacterized protein</fullName>
    </submittedName>
</protein>